<dbReference type="Proteomes" id="UP000694864">
    <property type="component" value="Chromosome 17"/>
</dbReference>
<evidence type="ECO:0000256" key="1">
    <source>
        <dbReference type="SAM" id="MobiDB-lite"/>
    </source>
</evidence>
<feature type="region of interest" description="Disordered" evidence="1">
    <location>
        <begin position="172"/>
        <end position="212"/>
    </location>
</feature>
<gene>
    <name evidence="3 4" type="primary">LOC104757821</name>
</gene>
<organism evidence="2 4">
    <name type="scientific">Camelina sativa</name>
    <name type="common">False flax</name>
    <name type="synonym">Myagrum sativum</name>
    <dbReference type="NCBI Taxonomy" id="90675"/>
    <lineage>
        <taxon>Eukaryota</taxon>
        <taxon>Viridiplantae</taxon>
        <taxon>Streptophyta</taxon>
        <taxon>Embryophyta</taxon>
        <taxon>Tracheophyta</taxon>
        <taxon>Spermatophyta</taxon>
        <taxon>Magnoliopsida</taxon>
        <taxon>eudicotyledons</taxon>
        <taxon>Gunneridae</taxon>
        <taxon>Pentapetalae</taxon>
        <taxon>rosids</taxon>
        <taxon>malvids</taxon>
        <taxon>Brassicales</taxon>
        <taxon>Brassicaceae</taxon>
        <taxon>Camelineae</taxon>
        <taxon>Camelina</taxon>
    </lineage>
</organism>
<reference evidence="2" key="1">
    <citation type="journal article" date="1997" name="Nucleic Acids Res.">
        <title>tRNAscan-SE: a program for improved detection of transfer RNA genes in genomic sequence.</title>
        <authorList>
            <person name="Lowe T.M."/>
            <person name="Eddy S.R."/>
        </authorList>
    </citation>
    <scope>NUCLEOTIDE SEQUENCE [LARGE SCALE GENOMIC DNA]</scope>
    <source>
        <strain evidence="2">r\DH55</strain>
    </source>
</reference>
<evidence type="ECO:0000313" key="2">
    <source>
        <dbReference type="Proteomes" id="UP000694864"/>
    </source>
</evidence>
<dbReference type="GeneID" id="104757821"/>
<proteinExistence type="predicted"/>
<keyword evidence="2" id="KW-1185">Reference proteome</keyword>
<dbReference type="RefSeq" id="XP_010478912.1">
    <property type="nucleotide sequence ID" value="XM_010480610.2"/>
</dbReference>
<reference evidence="2" key="2">
    <citation type="journal article" date="2014" name="Nat. Commun.">
        <title>The emerging biofuel crop Camelina sativa retains a highly undifferentiated hexaploid genome structure.</title>
        <authorList>
            <person name="Kagale S."/>
            <person name="Koh C."/>
            <person name="Nixon J."/>
            <person name="Bollina V."/>
            <person name="Clarke W.E."/>
            <person name="Tuteja R."/>
            <person name="Spillane C."/>
            <person name="Robinson S.J."/>
            <person name="Links M.G."/>
            <person name="Clarke C."/>
            <person name="Higgins E.E."/>
            <person name="Huebert T."/>
            <person name="Sharpe A.G."/>
            <person name="Parkin I.A."/>
        </authorList>
    </citation>
    <scope>NUCLEOTIDE SEQUENCE [LARGE SCALE GENOMIC DNA]</scope>
    <source>
        <strain evidence="2">r\DH55</strain>
    </source>
</reference>
<reference evidence="3 4" key="3">
    <citation type="submission" date="2025-05" db="UniProtKB">
        <authorList>
            <consortium name="RefSeq"/>
        </authorList>
    </citation>
    <scope>IDENTIFICATION</scope>
    <source>
        <tissue evidence="3 4">Leaf</tissue>
    </source>
</reference>
<protein>
    <submittedName>
        <fullName evidence="3 4">Uncharacterized protein LOC104757821</fullName>
    </submittedName>
</protein>
<evidence type="ECO:0000313" key="4">
    <source>
        <dbReference type="RefSeq" id="XP_010478912.1"/>
    </source>
</evidence>
<dbReference type="RefSeq" id="XP_010478911.1">
    <property type="nucleotide sequence ID" value="XM_010480609.2"/>
</dbReference>
<accession>A0ABM0X0P8</accession>
<sequence>MGRLGIISLRMSRRCSMLSWEQGDVEQGEDKRVRKNLFPDPGVLSATGSDSMELVQQDVLFSDALSDLLDQEFPLPTSQNLDFMPHIIEETRVETEETSEEEILLVEEGVMFEENGSHDVALPGQGIHEETSIVAGVGDSERIVQGGEGSAEVPPPRARLVKSKGVLHGASTKKGNMYALTSPRKKAVSKGVGLQGKAGPVQGGKPPRSAAD</sequence>
<evidence type="ECO:0000313" key="3">
    <source>
        <dbReference type="RefSeq" id="XP_010478911.1"/>
    </source>
</evidence>
<name>A0ABM0X0P8_CAMSA</name>